<accession>A0A1M7N317</accession>
<evidence type="ECO:0000256" key="6">
    <source>
        <dbReference type="ARBA" id="ARBA00023136"/>
    </source>
</evidence>
<dbReference type="STRING" id="388280.SAMN04488057_10521"/>
<evidence type="ECO:0000313" key="11">
    <source>
        <dbReference type="Proteomes" id="UP000184513"/>
    </source>
</evidence>
<evidence type="ECO:0000256" key="3">
    <source>
        <dbReference type="ARBA" id="ARBA00022475"/>
    </source>
</evidence>
<comment type="subcellular location">
    <subcellularLocation>
        <location evidence="1">Cell membrane</location>
        <topology evidence="1">Multi-pass membrane protein</topology>
    </subcellularLocation>
</comment>
<evidence type="ECO:0000256" key="1">
    <source>
        <dbReference type="ARBA" id="ARBA00004651"/>
    </source>
</evidence>
<feature type="transmembrane region" description="Helical" evidence="7">
    <location>
        <begin position="67"/>
        <end position="87"/>
    </location>
</feature>
<dbReference type="Pfam" id="PF04239">
    <property type="entry name" value="DUF421"/>
    <property type="match status" value="1"/>
</dbReference>
<dbReference type="GO" id="GO:0005886">
    <property type="term" value="C:plasma membrane"/>
    <property type="evidence" value="ECO:0007669"/>
    <property type="project" value="UniProtKB-SubCell"/>
</dbReference>
<dbReference type="InterPro" id="IPR007353">
    <property type="entry name" value="DUF421"/>
</dbReference>
<dbReference type="PANTHER" id="PTHR34582">
    <property type="entry name" value="UPF0702 TRANSMEMBRANE PROTEIN YCAP"/>
    <property type="match status" value="1"/>
</dbReference>
<dbReference type="Proteomes" id="UP000184513">
    <property type="component" value="Unassembled WGS sequence"/>
</dbReference>
<feature type="transmembrane region" description="Helical" evidence="7">
    <location>
        <begin position="42"/>
        <end position="61"/>
    </location>
</feature>
<keyword evidence="5 7" id="KW-1133">Transmembrane helix</keyword>
<gene>
    <name evidence="10" type="ORF">SAMN04488057_10521</name>
</gene>
<name>A0A1M7N317_9BACT</name>
<dbReference type="InterPro" id="IPR023090">
    <property type="entry name" value="UPF0702_alpha/beta_dom_sf"/>
</dbReference>
<evidence type="ECO:0008006" key="12">
    <source>
        <dbReference type="Google" id="ProtNLM"/>
    </source>
</evidence>
<feature type="domain" description="YetF-like N-terminal transmembrane" evidence="9">
    <location>
        <begin position="20"/>
        <end position="86"/>
    </location>
</feature>
<evidence type="ECO:0000256" key="4">
    <source>
        <dbReference type="ARBA" id="ARBA00022692"/>
    </source>
</evidence>
<dbReference type="InterPro" id="IPR048454">
    <property type="entry name" value="YetF_N"/>
</dbReference>
<keyword evidence="6 7" id="KW-0472">Membrane</keyword>
<dbReference type="OrthoDB" id="9793799at2"/>
<evidence type="ECO:0000256" key="7">
    <source>
        <dbReference type="SAM" id="Phobius"/>
    </source>
</evidence>
<keyword evidence="11" id="KW-1185">Reference proteome</keyword>
<evidence type="ECO:0000259" key="9">
    <source>
        <dbReference type="Pfam" id="PF20730"/>
    </source>
</evidence>
<feature type="transmembrane region" description="Helical" evidence="7">
    <location>
        <begin position="12"/>
        <end position="30"/>
    </location>
</feature>
<dbReference type="EMBL" id="FRCY01000005">
    <property type="protein sequence ID" value="SHM97756.1"/>
    <property type="molecule type" value="Genomic_DNA"/>
</dbReference>
<evidence type="ECO:0000256" key="2">
    <source>
        <dbReference type="ARBA" id="ARBA00006448"/>
    </source>
</evidence>
<evidence type="ECO:0000256" key="5">
    <source>
        <dbReference type="ARBA" id="ARBA00022989"/>
    </source>
</evidence>
<dbReference type="Gene3D" id="3.30.240.20">
    <property type="entry name" value="bsu07140 like domains"/>
    <property type="match status" value="1"/>
</dbReference>
<feature type="domain" description="YetF C-terminal" evidence="8">
    <location>
        <begin position="90"/>
        <end position="159"/>
    </location>
</feature>
<dbReference type="AlphaFoldDB" id="A0A1M7N317"/>
<evidence type="ECO:0000259" key="8">
    <source>
        <dbReference type="Pfam" id="PF04239"/>
    </source>
</evidence>
<evidence type="ECO:0000313" key="10">
    <source>
        <dbReference type="EMBL" id="SHM97756.1"/>
    </source>
</evidence>
<reference evidence="10 11" key="1">
    <citation type="submission" date="2016-11" db="EMBL/GenBank/DDBJ databases">
        <authorList>
            <person name="Jaros S."/>
            <person name="Januszkiewicz K."/>
            <person name="Wedrychowicz H."/>
        </authorList>
    </citation>
    <scope>NUCLEOTIDE SEQUENCE [LARGE SCALE GENOMIC DNA]</scope>
    <source>
        <strain evidence="10 11">CGMCC 1.6102</strain>
    </source>
</reference>
<dbReference type="PANTHER" id="PTHR34582:SF6">
    <property type="entry name" value="UPF0702 TRANSMEMBRANE PROTEIN YCAP"/>
    <property type="match status" value="1"/>
</dbReference>
<organism evidence="10 11">
    <name type="scientific">Cyclobacterium lianum</name>
    <dbReference type="NCBI Taxonomy" id="388280"/>
    <lineage>
        <taxon>Bacteria</taxon>
        <taxon>Pseudomonadati</taxon>
        <taxon>Bacteroidota</taxon>
        <taxon>Cytophagia</taxon>
        <taxon>Cytophagales</taxon>
        <taxon>Cyclobacteriaceae</taxon>
        <taxon>Cyclobacterium</taxon>
    </lineage>
</organism>
<protein>
    <recommendedName>
        <fullName evidence="12">DUF421 domain-containing protein</fullName>
    </recommendedName>
</protein>
<dbReference type="RefSeq" id="WP_073094279.1">
    <property type="nucleotide sequence ID" value="NZ_FRCY01000005.1"/>
</dbReference>
<dbReference type="Pfam" id="PF20730">
    <property type="entry name" value="YetF_N"/>
    <property type="match status" value="1"/>
</dbReference>
<sequence>MENIWFDNWESLTRTICLTTLGYIAMVVLLRISGKRTLTKMNAFDFVVTIALGSCLASVALNKNIPLADGVTAIGLFIAFQFLLTWLSVRIKTIKKLITSSPSLLFYKGEFLYPAMKKERITIEEIYSKGRQEGMASLDEVDMIILETTGDITIIEKAIGGQKSTYENVKVAT</sequence>
<keyword evidence="4 7" id="KW-0812">Transmembrane</keyword>
<proteinExistence type="inferred from homology"/>
<keyword evidence="3" id="KW-1003">Cell membrane</keyword>
<comment type="similarity">
    <text evidence="2">Belongs to the UPF0702 family.</text>
</comment>